<dbReference type="EMBL" id="JAHKNI010000005">
    <property type="protein sequence ID" value="MBU3063299.1"/>
    <property type="molecule type" value="Genomic_DNA"/>
</dbReference>
<evidence type="ECO:0000313" key="3">
    <source>
        <dbReference type="Proteomes" id="UP000733379"/>
    </source>
</evidence>
<keyword evidence="3" id="KW-1185">Reference proteome</keyword>
<accession>A0ABS6B234</accession>
<sequence length="80" mass="8443">MPMLTVRLPEGSTLDDAVRVLGLTESEVDVDYGLIPLDPAAGLYVLRVTDGAAARMSESSTDATVFADPRIEPAGPDQPK</sequence>
<gene>
    <name evidence="2" type="ORF">KO481_17415</name>
</gene>
<organism evidence="2 3">
    <name type="scientific">Nocardia albiluteola</name>
    <dbReference type="NCBI Taxonomy" id="2842303"/>
    <lineage>
        <taxon>Bacteria</taxon>
        <taxon>Bacillati</taxon>
        <taxon>Actinomycetota</taxon>
        <taxon>Actinomycetes</taxon>
        <taxon>Mycobacteriales</taxon>
        <taxon>Nocardiaceae</taxon>
        <taxon>Nocardia</taxon>
    </lineage>
</organism>
<feature type="region of interest" description="Disordered" evidence="1">
    <location>
        <begin position="58"/>
        <end position="80"/>
    </location>
</feature>
<name>A0ABS6B234_9NOCA</name>
<dbReference type="Proteomes" id="UP000733379">
    <property type="component" value="Unassembled WGS sequence"/>
</dbReference>
<comment type="caution">
    <text evidence="2">The sequence shown here is derived from an EMBL/GenBank/DDBJ whole genome shotgun (WGS) entry which is preliminary data.</text>
</comment>
<evidence type="ECO:0000313" key="2">
    <source>
        <dbReference type="EMBL" id="MBU3063299.1"/>
    </source>
</evidence>
<proteinExistence type="predicted"/>
<evidence type="ECO:0000256" key="1">
    <source>
        <dbReference type="SAM" id="MobiDB-lite"/>
    </source>
</evidence>
<protein>
    <submittedName>
        <fullName evidence="2">Uncharacterized protein</fullName>
    </submittedName>
</protein>
<reference evidence="2 3" key="1">
    <citation type="submission" date="2021-06" db="EMBL/GenBank/DDBJ databases">
        <title>Actinomycetes sequencing.</title>
        <authorList>
            <person name="Shan Q."/>
        </authorList>
    </citation>
    <scope>NUCLEOTIDE SEQUENCE [LARGE SCALE GENOMIC DNA]</scope>
    <source>
        <strain evidence="2 3">NEAU-G5</strain>
    </source>
</reference>
<dbReference type="RefSeq" id="WP_215918201.1">
    <property type="nucleotide sequence ID" value="NZ_JAHKNI010000005.1"/>
</dbReference>